<evidence type="ECO:0000313" key="4">
    <source>
        <dbReference type="Proteomes" id="UP000281553"/>
    </source>
</evidence>
<evidence type="ECO:0000313" key="3">
    <source>
        <dbReference type="EMBL" id="VDN15666.1"/>
    </source>
</evidence>
<keyword evidence="1" id="KW-0880">Kelch repeat</keyword>
<evidence type="ECO:0008006" key="5">
    <source>
        <dbReference type="Google" id="ProtNLM"/>
    </source>
</evidence>
<dbReference type="EMBL" id="UYRU01063215">
    <property type="protein sequence ID" value="VDN15666.1"/>
    <property type="molecule type" value="Genomic_DNA"/>
</dbReference>
<dbReference type="SUPFAM" id="SSF117281">
    <property type="entry name" value="Kelch motif"/>
    <property type="match status" value="1"/>
</dbReference>
<accession>A0A3P7PCD6</accession>
<proteinExistence type="predicted"/>
<evidence type="ECO:0000256" key="1">
    <source>
        <dbReference type="ARBA" id="ARBA00022441"/>
    </source>
</evidence>
<dbReference type="Gene3D" id="2.120.10.80">
    <property type="entry name" value="Kelch-type beta propeller"/>
    <property type="match status" value="1"/>
</dbReference>
<sequence length="324" mass="36048">MSREIAKISVGSALSRVQMLAFVATAVATDNRVVGTGRNLGEVSSLWLLNCRYSWAVRTHEGEELVKLTERAVAPELCNIKARWRGGFRDLSICVEDMRIEAGRGTGQLGQVEASDPSAELGGHCSDDSTNHCRSCNLQNSRGSSGGLDRVNSTEEVQGWPQFRWHKLPAMRDVKHALAVVALSDGRVFALGGWNGEYCRASVDFCHFQANWSHTIKTTKFWRPLEPMRTPRYVHAAVAFKGKIIVAGGYIRDEANRRIQQSVVEVFSPPDAERPLGEWTRIADLLVPRAVLTLLVYKDWLYALGGAANRKNTIEEFIPDDPRL</sequence>
<organism evidence="3 4">
    <name type="scientific">Dibothriocephalus latus</name>
    <name type="common">Fish tapeworm</name>
    <name type="synonym">Diphyllobothrium latum</name>
    <dbReference type="NCBI Taxonomy" id="60516"/>
    <lineage>
        <taxon>Eukaryota</taxon>
        <taxon>Metazoa</taxon>
        <taxon>Spiralia</taxon>
        <taxon>Lophotrochozoa</taxon>
        <taxon>Platyhelminthes</taxon>
        <taxon>Cestoda</taxon>
        <taxon>Eucestoda</taxon>
        <taxon>Diphyllobothriidea</taxon>
        <taxon>Diphyllobothriidae</taxon>
        <taxon>Dibothriocephalus</taxon>
    </lineage>
</organism>
<dbReference type="AlphaFoldDB" id="A0A3P7PCD6"/>
<evidence type="ECO:0000256" key="2">
    <source>
        <dbReference type="ARBA" id="ARBA00022737"/>
    </source>
</evidence>
<dbReference type="InterPro" id="IPR015915">
    <property type="entry name" value="Kelch-typ_b-propeller"/>
</dbReference>
<name>A0A3P7PCD6_DIBLA</name>
<dbReference type="PANTHER" id="PTHR45632:SF3">
    <property type="entry name" value="KELCH-LIKE PROTEIN 32"/>
    <property type="match status" value="1"/>
</dbReference>
<gene>
    <name evidence="3" type="ORF">DILT_LOCUS11497</name>
</gene>
<dbReference type="Proteomes" id="UP000281553">
    <property type="component" value="Unassembled WGS sequence"/>
</dbReference>
<dbReference type="OrthoDB" id="8185403at2759"/>
<keyword evidence="2" id="KW-0677">Repeat</keyword>
<dbReference type="PANTHER" id="PTHR45632">
    <property type="entry name" value="LD33804P"/>
    <property type="match status" value="1"/>
</dbReference>
<protein>
    <recommendedName>
        <fullName evidence="5">Kelch repeat protein</fullName>
    </recommendedName>
</protein>
<keyword evidence="4" id="KW-1185">Reference proteome</keyword>
<reference evidence="3 4" key="1">
    <citation type="submission" date="2018-11" db="EMBL/GenBank/DDBJ databases">
        <authorList>
            <consortium name="Pathogen Informatics"/>
        </authorList>
    </citation>
    <scope>NUCLEOTIDE SEQUENCE [LARGE SCALE GENOMIC DNA]</scope>
</reference>